<dbReference type="Pfam" id="PF13181">
    <property type="entry name" value="TPR_8"/>
    <property type="match status" value="2"/>
</dbReference>
<keyword evidence="1" id="KW-0802">TPR repeat</keyword>
<protein>
    <submittedName>
        <fullName evidence="2">Tight adherance operon protein</fullName>
    </submittedName>
</protein>
<dbReference type="KEGG" id="pgz:C2E15_13620"/>
<accession>A0A2L0IHG4</accession>
<name>A0A2L0IHG4_9GAMM</name>
<proteinExistence type="predicted"/>
<sequence>MYKRKINRCILIITLSCLLQGCQDGLLRGGKTYRVAENNEKVLTQAHNYSALIKLKRDELQKNEDPEVRLQLAQYYYLMKDYDASLYYLKKLLETQPGIEAYLLQSKNLAAQEKYPSALRFVDMALLKQRNHGEALNLKGVIQAETGNFKAALENFEQARNAFYHEENVVNNIAVIHILEKRYHTAVQLLLPIYLRGYQEEQLMHNLTFALVKTGDLNYAKQIVKQSGYKKNPGLLVAKLFRIQSQ</sequence>
<dbReference type="SUPFAM" id="SSF48452">
    <property type="entry name" value="TPR-like"/>
    <property type="match status" value="1"/>
</dbReference>
<evidence type="ECO:0000313" key="3">
    <source>
        <dbReference type="Proteomes" id="UP000238365"/>
    </source>
</evidence>
<organism evidence="2 3">
    <name type="scientific">Mixta gaviniae</name>
    <dbReference type="NCBI Taxonomy" id="665914"/>
    <lineage>
        <taxon>Bacteria</taxon>
        <taxon>Pseudomonadati</taxon>
        <taxon>Pseudomonadota</taxon>
        <taxon>Gammaproteobacteria</taxon>
        <taxon>Enterobacterales</taxon>
        <taxon>Erwiniaceae</taxon>
        <taxon>Mixta</taxon>
    </lineage>
</organism>
<reference evidence="2 3" key="1">
    <citation type="submission" date="2018-01" db="EMBL/GenBank/DDBJ databases">
        <title>Complete and assembled Genome of Pantoea gaviniae DSM22758T.</title>
        <authorList>
            <person name="Stevens M.J.A."/>
            <person name="Zurfluh K."/>
            <person name="Stephan R."/>
        </authorList>
    </citation>
    <scope>NUCLEOTIDE SEQUENCE [LARGE SCALE GENOMIC DNA]</scope>
    <source>
        <strain evidence="2 3">DSM 22758</strain>
    </source>
</reference>
<dbReference type="PROSITE" id="PS50005">
    <property type="entry name" value="TPR"/>
    <property type="match status" value="1"/>
</dbReference>
<dbReference type="PROSITE" id="PS51257">
    <property type="entry name" value="PROKAR_LIPOPROTEIN"/>
    <property type="match status" value="1"/>
</dbReference>
<dbReference type="AlphaFoldDB" id="A0A2L0IHG4"/>
<dbReference type="Proteomes" id="UP000238365">
    <property type="component" value="Chromosome"/>
</dbReference>
<dbReference type="EMBL" id="CP026377">
    <property type="protein sequence ID" value="AUX94017.1"/>
    <property type="molecule type" value="Genomic_DNA"/>
</dbReference>
<dbReference type="InterPro" id="IPR019734">
    <property type="entry name" value="TPR_rpt"/>
</dbReference>
<gene>
    <name evidence="2" type="ORF">C2E15_13620</name>
</gene>
<dbReference type="InterPro" id="IPR011990">
    <property type="entry name" value="TPR-like_helical_dom_sf"/>
</dbReference>
<keyword evidence="3" id="KW-1185">Reference proteome</keyword>
<evidence type="ECO:0000256" key="1">
    <source>
        <dbReference type="PROSITE-ProRule" id="PRU00339"/>
    </source>
</evidence>
<dbReference type="Gene3D" id="1.25.40.10">
    <property type="entry name" value="Tetratricopeptide repeat domain"/>
    <property type="match status" value="1"/>
</dbReference>
<feature type="repeat" description="TPR" evidence="1">
    <location>
        <begin position="66"/>
        <end position="99"/>
    </location>
</feature>
<evidence type="ECO:0000313" key="2">
    <source>
        <dbReference type="EMBL" id="AUX94017.1"/>
    </source>
</evidence>
<dbReference type="SMART" id="SM00028">
    <property type="entry name" value="TPR"/>
    <property type="match status" value="2"/>
</dbReference>
<dbReference type="RefSeq" id="WP_104957851.1">
    <property type="nucleotide sequence ID" value="NZ_CP026377.1"/>
</dbReference>